<name>A0A9X0WGE4_9GAMM</name>
<dbReference type="PANTHER" id="PTHR43157">
    <property type="entry name" value="PHOSPHATIDYLINOSITOL-GLYCAN BIOSYNTHESIS CLASS F PROTEIN-RELATED"/>
    <property type="match status" value="1"/>
</dbReference>
<dbReference type="GO" id="GO:0016491">
    <property type="term" value="F:oxidoreductase activity"/>
    <property type="evidence" value="ECO:0007669"/>
    <property type="project" value="UniProtKB-KW"/>
</dbReference>
<dbReference type="InterPro" id="IPR002347">
    <property type="entry name" value="SDR_fam"/>
</dbReference>
<organism evidence="3 4">
    <name type="scientific">Thiocapsa imhoffii</name>
    <dbReference type="NCBI Taxonomy" id="382777"/>
    <lineage>
        <taxon>Bacteria</taxon>
        <taxon>Pseudomonadati</taxon>
        <taxon>Pseudomonadota</taxon>
        <taxon>Gammaproteobacteria</taxon>
        <taxon>Chromatiales</taxon>
        <taxon>Chromatiaceae</taxon>
        <taxon>Thiocapsa</taxon>
    </lineage>
</organism>
<comment type="caution">
    <text evidence="3">The sequence shown here is derived from an EMBL/GenBank/DDBJ whole genome shotgun (WGS) entry which is preliminary data.</text>
</comment>
<sequence length="287" mass="31107">MTHANPRMTALVTGANSGLGRAVALALARDGVRLGLLVRDAERGARARDAISEITGHRDLTLFVCDLGDQSAVRRVSAEILAQFDRLDCLINNAGTAYATRHLSPDGIERSLAVNHLGPFLLTHLLLDLIKSSAPARIINVGTRINTAMDFTDLDWTRRRYHMMQAYGQSKLGNLHFTFELARRLAGTGVTVNCVFPGIFRSNLGGTDGAQGAFWKTVDRLVGWAIPTPEQAAERVLNAARSPALEGVTGCYLGDRKPIKAPAQALDPDANRQLWQISENLVGLTSD</sequence>
<protein>
    <submittedName>
        <fullName evidence="3">Short-chain dehydrogenase</fullName>
    </submittedName>
</protein>
<keyword evidence="4" id="KW-1185">Reference proteome</keyword>
<dbReference type="AlphaFoldDB" id="A0A9X0WGE4"/>
<dbReference type="PRINTS" id="PR00080">
    <property type="entry name" value="SDRFAMILY"/>
</dbReference>
<accession>A0A9X0WGE4</accession>
<dbReference type="Proteomes" id="UP001138802">
    <property type="component" value="Unassembled WGS sequence"/>
</dbReference>
<dbReference type="RefSeq" id="WP_200386917.1">
    <property type="nucleotide sequence ID" value="NZ_NRSD01000004.1"/>
</dbReference>
<dbReference type="PRINTS" id="PR00081">
    <property type="entry name" value="GDHRDH"/>
</dbReference>
<evidence type="ECO:0000313" key="4">
    <source>
        <dbReference type="Proteomes" id="UP001138802"/>
    </source>
</evidence>
<dbReference type="EMBL" id="NRSD01000004">
    <property type="protein sequence ID" value="MBK1644115.1"/>
    <property type="molecule type" value="Genomic_DNA"/>
</dbReference>
<dbReference type="InterPro" id="IPR036291">
    <property type="entry name" value="NAD(P)-bd_dom_sf"/>
</dbReference>
<dbReference type="PANTHER" id="PTHR43157:SF31">
    <property type="entry name" value="PHOSPHATIDYLINOSITOL-GLYCAN BIOSYNTHESIS CLASS F PROTEIN"/>
    <property type="match status" value="1"/>
</dbReference>
<gene>
    <name evidence="3" type="ORF">CKO25_05505</name>
</gene>
<proteinExistence type="inferred from homology"/>
<evidence type="ECO:0000313" key="3">
    <source>
        <dbReference type="EMBL" id="MBK1644115.1"/>
    </source>
</evidence>
<evidence type="ECO:0000256" key="2">
    <source>
        <dbReference type="RuleBase" id="RU000363"/>
    </source>
</evidence>
<dbReference type="SUPFAM" id="SSF51735">
    <property type="entry name" value="NAD(P)-binding Rossmann-fold domains"/>
    <property type="match status" value="1"/>
</dbReference>
<keyword evidence="1" id="KW-0560">Oxidoreductase</keyword>
<reference evidence="3 4" key="1">
    <citation type="journal article" date="2020" name="Microorganisms">
        <title>Osmotic Adaptation and Compatible Solute Biosynthesis of Phototrophic Bacteria as Revealed from Genome Analyses.</title>
        <authorList>
            <person name="Imhoff J.F."/>
            <person name="Rahn T."/>
            <person name="Kunzel S."/>
            <person name="Keller A."/>
            <person name="Neulinger S.C."/>
        </authorList>
    </citation>
    <scope>NUCLEOTIDE SEQUENCE [LARGE SCALE GENOMIC DNA]</scope>
    <source>
        <strain evidence="3 4">DSM 21303</strain>
    </source>
</reference>
<dbReference type="Gene3D" id="3.40.50.720">
    <property type="entry name" value="NAD(P)-binding Rossmann-like Domain"/>
    <property type="match status" value="1"/>
</dbReference>
<comment type="similarity">
    <text evidence="2">Belongs to the short-chain dehydrogenases/reductases (SDR) family.</text>
</comment>
<dbReference type="Pfam" id="PF00106">
    <property type="entry name" value="adh_short"/>
    <property type="match status" value="1"/>
</dbReference>
<evidence type="ECO:0000256" key="1">
    <source>
        <dbReference type="ARBA" id="ARBA00023002"/>
    </source>
</evidence>